<name>A0ABR1JZM8_9AGAR</name>
<evidence type="ECO:0000313" key="1">
    <source>
        <dbReference type="EMBL" id="KAK7470248.1"/>
    </source>
</evidence>
<comment type="caution">
    <text evidence="1">The sequence shown here is derived from an EMBL/GenBank/DDBJ whole genome shotgun (WGS) entry which is preliminary data.</text>
</comment>
<dbReference type="Proteomes" id="UP001498398">
    <property type="component" value="Unassembled WGS sequence"/>
</dbReference>
<protein>
    <submittedName>
        <fullName evidence="1">Uncharacterized protein</fullName>
    </submittedName>
</protein>
<reference evidence="1 2" key="1">
    <citation type="submission" date="2024-01" db="EMBL/GenBank/DDBJ databases">
        <title>A draft genome for the cacao thread blight pathogen Marasmiellus scandens.</title>
        <authorList>
            <person name="Baruah I.K."/>
            <person name="Leung J."/>
            <person name="Bukari Y."/>
            <person name="Amoako-Attah I."/>
            <person name="Meinhardt L.W."/>
            <person name="Bailey B.A."/>
            <person name="Cohen S.P."/>
        </authorList>
    </citation>
    <scope>NUCLEOTIDE SEQUENCE [LARGE SCALE GENOMIC DNA]</scope>
    <source>
        <strain evidence="1 2">GH-19</strain>
    </source>
</reference>
<proteinExistence type="predicted"/>
<accession>A0ABR1JZM8</accession>
<dbReference type="EMBL" id="JBANRG010000002">
    <property type="protein sequence ID" value="KAK7470248.1"/>
    <property type="molecule type" value="Genomic_DNA"/>
</dbReference>
<sequence length="417" mass="45099">MRISCVVLHLAVIAFLFYLVVLPFPASQRLGDGQVFFKQFKVHAEDSTRTQNFLRSYTAELVVSNQKTIIGGIVNGYCILLVLTTQKLALRRQLHVHNSLTTKHDTVSAWSGLGSALITIFGWKQIGLKTSLSTTFIATAYLTGILAFQSVAGGMASFQAHETNYTQSVDTKGIPDITNTLGNTVIGSSSLLAIRSLERSINFTGLANNGLGAIYSVPVDREQFSALNALALNVSAYYFNVECGMISGEVDVNDGVFVYDSLSNKKNPVLSNLSKNMITVSSAPWGIISDPSSGMFSWPPSLLVLSTVPISDSSNNAADTVPVKPPQNYISMSNESQSVGEVFALACNLTLESVNVSVNPRTFGLQEFDELSSKNKSRSELRQFPTAARSLMSNSTKDVLVQSVRSSPNQRLLASVN</sequence>
<evidence type="ECO:0000313" key="2">
    <source>
        <dbReference type="Proteomes" id="UP001498398"/>
    </source>
</evidence>
<keyword evidence="2" id="KW-1185">Reference proteome</keyword>
<gene>
    <name evidence="1" type="ORF">VKT23_001682</name>
</gene>
<organism evidence="1 2">
    <name type="scientific">Marasmiellus scandens</name>
    <dbReference type="NCBI Taxonomy" id="2682957"/>
    <lineage>
        <taxon>Eukaryota</taxon>
        <taxon>Fungi</taxon>
        <taxon>Dikarya</taxon>
        <taxon>Basidiomycota</taxon>
        <taxon>Agaricomycotina</taxon>
        <taxon>Agaricomycetes</taxon>
        <taxon>Agaricomycetidae</taxon>
        <taxon>Agaricales</taxon>
        <taxon>Marasmiineae</taxon>
        <taxon>Omphalotaceae</taxon>
        <taxon>Marasmiellus</taxon>
    </lineage>
</organism>